<evidence type="ECO:0000256" key="17">
    <source>
        <dbReference type="ARBA" id="ARBA00048506"/>
    </source>
</evidence>
<dbReference type="GO" id="GO:0005829">
    <property type="term" value="C:cytosol"/>
    <property type="evidence" value="ECO:0007669"/>
    <property type="project" value="TreeGrafter"/>
</dbReference>
<comment type="similarity">
    <text evidence="3 18">Belongs to the thiolase-like superfamily. Beta-ketoacyl-ACP synthases family.</text>
</comment>
<evidence type="ECO:0000256" key="9">
    <source>
        <dbReference type="ARBA" id="ARBA00022832"/>
    </source>
</evidence>
<dbReference type="PANTHER" id="PTHR11712">
    <property type="entry name" value="POLYKETIDE SYNTHASE-RELATED"/>
    <property type="match status" value="1"/>
</dbReference>
<dbReference type="PANTHER" id="PTHR11712:SF306">
    <property type="entry name" value="3-OXOACYL-[ACYL-CARRIER-PROTEIN] SYNTHASE 1"/>
    <property type="match status" value="1"/>
</dbReference>
<feature type="domain" description="Ketosynthase family 3 (KS3)" evidence="19">
    <location>
        <begin position="1"/>
        <end position="404"/>
    </location>
</feature>
<evidence type="ECO:0000256" key="10">
    <source>
        <dbReference type="ARBA" id="ARBA00023098"/>
    </source>
</evidence>
<dbReference type="AlphaFoldDB" id="A0A841LZX2"/>
<evidence type="ECO:0000313" key="20">
    <source>
        <dbReference type="EMBL" id="MBB6261159.1"/>
    </source>
</evidence>
<evidence type="ECO:0000259" key="19">
    <source>
        <dbReference type="PROSITE" id="PS52004"/>
    </source>
</evidence>
<comment type="subunit">
    <text evidence="4">Homodimer.</text>
</comment>
<dbReference type="FunFam" id="3.40.47.10:FF:000005">
    <property type="entry name" value="3-oxoacyl-[acyl-carrier-protein] synthase I"/>
    <property type="match status" value="1"/>
</dbReference>
<keyword evidence="12 20" id="KW-0012">Acyltransferase</keyword>
<evidence type="ECO:0000256" key="12">
    <source>
        <dbReference type="ARBA" id="ARBA00023315"/>
    </source>
</evidence>
<accession>A0A841LZX2</accession>
<evidence type="ECO:0000256" key="4">
    <source>
        <dbReference type="ARBA" id="ARBA00011738"/>
    </source>
</evidence>
<evidence type="ECO:0000256" key="13">
    <source>
        <dbReference type="ARBA" id="ARBA00039450"/>
    </source>
</evidence>
<dbReference type="InterPro" id="IPR014030">
    <property type="entry name" value="Ketoacyl_synth_N"/>
</dbReference>
<keyword evidence="6" id="KW-0963">Cytoplasm</keyword>
<evidence type="ECO:0000256" key="7">
    <source>
        <dbReference type="ARBA" id="ARBA00022516"/>
    </source>
</evidence>
<dbReference type="CDD" id="cd00834">
    <property type="entry name" value="KAS_I_II"/>
    <property type="match status" value="1"/>
</dbReference>
<dbReference type="PROSITE" id="PS00606">
    <property type="entry name" value="KS3_1"/>
    <property type="match status" value="1"/>
</dbReference>
<evidence type="ECO:0000256" key="18">
    <source>
        <dbReference type="RuleBase" id="RU003694"/>
    </source>
</evidence>
<keyword evidence="11" id="KW-0275">Fatty acid biosynthesis</keyword>
<evidence type="ECO:0000313" key="21">
    <source>
        <dbReference type="Proteomes" id="UP000555393"/>
    </source>
</evidence>
<dbReference type="SUPFAM" id="SSF53901">
    <property type="entry name" value="Thiolase-like"/>
    <property type="match status" value="2"/>
</dbReference>
<dbReference type="EMBL" id="JACIIU010000006">
    <property type="protein sequence ID" value="MBB6261159.1"/>
    <property type="molecule type" value="Genomic_DNA"/>
</dbReference>
<dbReference type="Gene3D" id="3.40.47.10">
    <property type="match status" value="2"/>
</dbReference>
<protein>
    <recommendedName>
        <fullName evidence="13">3-oxoacyl-[acyl-carrier-protein] synthase 1</fullName>
        <ecNumber evidence="5">2.3.1.41</ecNumber>
    </recommendedName>
    <alternativeName>
        <fullName evidence="14">3-oxoacyl-[acyl-carrier-protein] synthase I</fullName>
    </alternativeName>
    <alternativeName>
        <fullName evidence="15">Beta-ketoacyl-ACP synthase I</fullName>
    </alternativeName>
</protein>
<proteinExistence type="inferred from homology"/>
<dbReference type="InterPro" id="IPR000794">
    <property type="entry name" value="Beta-ketoacyl_synthase"/>
</dbReference>
<reference evidence="20 21" key="1">
    <citation type="submission" date="2020-08" db="EMBL/GenBank/DDBJ databases">
        <title>Genomic Encyclopedia of Type Strains, Phase IV (KMG-IV): sequencing the most valuable type-strain genomes for metagenomic binning, comparative biology and taxonomic classification.</title>
        <authorList>
            <person name="Goeker M."/>
        </authorList>
    </citation>
    <scope>NUCLEOTIDE SEQUENCE [LARGE SCALE GENOMIC DNA]</scope>
    <source>
        <strain evidence="20 21">DSM 22336</strain>
    </source>
</reference>
<dbReference type="Pfam" id="PF02801">
    <property type="entry name" value="Ketoacyl-synt_C"/>
    <property type="match status" value="1"/>
</dbReference>
<evidence type="ECO:0000256" key="11">
    <source>
        <dbReference type="ARBA" id="ARBA00023160"/>
    </source>
</evidence>
<evidence type="ECO:0000256" key="3">
    <source>
        <dbReference type="ARBA" id="ARBA00008467"/>
    </source>
</evidence>
<dbReference type="PROSITE" id="PS52004">
    <property type="entry name" value="KS3_2"/>
    <property type="match status" value="1"/>
</dbReference>
<dbReference type="InterPro" id="IPR018201">
    <property type="entry name" value="Ketoacyl_synth_AS"/>
</dbReference>
<keyword evidence="8 18" id="KW-0808">Transferase</keyword>
<dbReference type="GO" id="GO:0006633">
    <property type="term" value="P:fatty acid biosynthetic process"/>
    <property type="evidence" value="ECO:0007669"/>
    <property type="project" value="UniProtKB-KW"/>
</dbReference>
<evidence type="ECO:0000256" key="8">
    <source>
        <dbReference type="ARBA" id="ARBA00022679"/>
    </source>
</evidence>
<dbReference type="SMART" id="SM00825">
    <property type="entry name" value="PKS_KS"/>
    <property type="match status" value="1"/>
</dbReference>
<evidence type="ECO:0000256" key="14">
    <source>
        <dbReference type="ARBA" id="ARBA00041620"/>
    </source>
</evidence>
<evidence type="ECO:0000256" key="16">
    <source>
        <dbReference type="ARBA" id="ARBA00048121"/>
    </source>
</evidence>
<name>A0A841LZX2_9HYPH</name>
<keyword evidence="7" id="KW-0444">Lipid biosynthesis</keyword>
<evidence type="ECO:0000256" key="15">
    <source>
        <dbReference type="ARBA" id="ARBA00042143"/>
    </source>
</evidence>
<comment type="pathway">
    <text evidence="2">Lipid metabolism; fatty acid biosynthesis.</text>
</comment>
<dbReference type="NCBIfam" id="NF005589">
    <property type="entry name" value="PRK07314.1"/>
    <property type="match status" value="1"/>
</dbReference>
<evidence type="ECO:0000256" key="6">
    <source>
        <dbReference type="ARBA" id="ARBA00022490"/>
    </source>
</evidence>
<comment type="catalytic activity">
    <reaction evidence="17">
        <text>a fatty acyl-[ACP] + malonyl-[ACP] + H(+) = a 3-oxoacyl-[ACP] + holo-[ACP] + CO2</text>
        <dbReference type="Rhea" id="RHEA:22836"/>
        <dbReference type="Rhea" id="RHEA-COMP:9623"/>
        <dbReference type="Rhea" id="RHEA-COMP:9685"/>
        <dbReference type="Rhea" id="RHEA-COMP:9916"/>
        <dbReference type="Rhea" id="RHEA-COMP:14125"/>
        <dbReference type="ChEBI" id="CHEBI:15378"/>
        <dbReference type="ChEBI" id="CHEBI:16526"/>
        <dbReference type="ChEBI" id="CHEBI:64479"/>
        <dbReference type="ChEBI" id="CHEBI:78449"/>
        <dbReference type="ChEBI" id="CHEBI:78776"/>
        <dbReference type="ChEBI" id="CHEBI:138651"/>
        <dbReference type="EC" id="2.3.1.41"/>
    </reaction>
    <physiologicalReaction direction="left-to-right" evidence="17">
        <dbReference type="Rhea" id="RHEA:22837"/>
    </physiologicalReaction>
</comment>
<gene>
    <name evidence="20" type="ORF">FHS77_001709</name>
</gene>
<dbReference type="Pfam" id="PF00109">
    <property type="entry name" value="ketoacyl-synt"/>
    <property type="match status" value="1"/>
</dbReference>
<dbReference type="Proteomes" id="UP000555393">
    <property type="component" value="Unassembled WGS sequence"/>
</dbReference>
<keyword evidence="9" id="KW-0276">Fatty acid metabolism</keyword>
<comment type="caution">
    <text evidence="20">The sequence shown here is derived from an EMBL/GenBank/DDBJ whole genome shotgun (WGS) entry which is preliminary data.</text>
</comment>
<dbReference type="FunFam" id="3.40.47.10:FF:000006">
    <property type="entry name" value="3-oxoacyl-[acyl-carrier-protein] synthase I"/>
    <property type="match status" value="1"/>
</dbReference>
<comment type="catalytic activity">
    <reaction evidence="16">
        <text>(3Z)-decenoyl-[ACP] + malonyl-[ACP] + H(+) = 3-oxo-(5Z)-dodecenoyl-[ACP] + holo-[ACP] + CO2</text>
        <dbReference type="Rhea" id="RHEA:54940"/>
        <dbReference type="Rhea" id="RHEA-COMP:9623"/>
        <dbReference type="Rhea" id="RHEA-COMP:9685"/>
        <dbReference type="Rhea" id="RHEA-COMP:9927"/>
        <dbReference type="Rhea" id="RHEA-COMP:14042"/>
        <dbReference type="ChEBI" id="CHEBI:15378"/>
        <dbReference type="ChEBI" id="CHEBI:16526"/>
        <dbReference type="ChEBI" id="CHEBI:64479"/>
        <dbReference type="ChEBI" id="CHEBI:78449"/>
        <dbReference type="ChEBI" id="CHEBI:78798"/>
        <dbReference type="ChEBI" id="CHEBI:138410"/>
    </reaction>
    <physiologicalReaction direction="left-to-right" evidence="16">
        <dbReference type="Rhea" id="RHEA:54941"/>
    </physiologicalReaction>
</comment>
<dbReference type="InterPro" id="IPR014031">
    <property type="entry name" value="Ketoacyl_synth_C"/>
</dbReference>
<evidence type="ECO:0000256" key="1">
    <source>
        <dbReference type="ARBA" id="ARBA00004496"/>
    </source>
</evidence>
<dbReference type="RefSeq" id="WP_184222253.1">
    <property type="nucleotide sequence ID" value="NZ_JACIIU010000006.1"/>
</dbReference>
<dbReference type="EC" id="2.3.1.41" evidence="5"/>
<dbReference type="GO" id="GO:0004315">
    <property type="term" value="F:3-oxoacyl-[acyl-carrier-protein] synthase activity"/>
    <property type="evidence" value="ECO:0007669"/>
    <property type="project" value="UniProtKB-EC"/>
</dbReference>
<sequence length="407" mass="43317">MRRVVVTGMGIVSSIGNNTDEVTASLREAKSGISRAQEYADLGFRCQVHGEPKIDVEALVDRRNMRFHGRGTAWNHIAMDQAIADAGLSEEQVSNNRTGIIMGSGGPSTRTIVESADITREKGPKRVGPFAVPKAMSSTASATLATFFKIKGINYSISSACATSNHCIGNAVEMIQYGKQDRMFAGGCEDLDWTLSVLFDAMGAMSSKYNDTPSTASRAYDKNRDGFVIAGGAGVLVLEDLETALARGAKIYGEVVGYGATSDGYDMVAPSGEGALRCMQMALSTVEGKIDYINPHATSTPAGDAPEIESIRKIFGSGDNCPPIAATKSLTGHSLGATGVQEAIYSLLMMQNNFICESAHIEEIDPAFADMPIVRKRIDNAEINTVLSNSFGFGGTNATLVFQRYKG</sequence>
<evidence type="ECO:0000256" key="2">
    <source>
        <dbReference type="ARBA" id="ARBA00005194"/>
    </source>
</evidence>
<dbReference type="InterPro" id="IPR020841">
    <property type="entry name" value="PKS_Beta-ketoAc_synthase_dom"/>
</dbReference>
<dbReference type="InterPro" id="IPR016039">
    <property type="entry name" value="Thiolase-like"/>
</dbReference>
<evidence type="ECO:0000256" key="5">
    <source>
        <dbReference type="ARBA" id="ARBA00013191"/>
    </source>
</evidence>
<keyword evidence="10" id="KW-0443">Lipid metabolism</keyword>
<organism evidence="20 21">
    <name type="scientific">Paenochrobactrum gallinarii</name>
    <dbReference type="NCBI Taxonomy" id="643673"/>
    <lineage>
        <taxon>Bacteria</taxon>
        <taxon>Pseudomonadati</taxon>
        <taxon>Pseudomonadota</taxon>
        <taxon>Alphaproteobacteria</taxon>
        <taxon>Hyphomicrobiales</taxon>
        <taxon>Brucellaceae</taxon>
        <taxon>Paenochrobactrum</taxon>
    </lineage>
</organism>
<comment type="subcellular location">
    <subcellularLocation>
        <location evidence="1">Cytoplasm</location>
    </subcellularLocation>
</comment>
<dbReference type="NCBIfam" id="NF005935">
    <property type="entry name" value="PRK07967.1"/>
    <property type="match status" value="1"/>
</dbReference>
<keyword evidence="21" id="KW-1185">Reference proteome</keyword>